<accession>A0A5B3GAP8</accession>
<protein>
    <submittedName>
        <fullName evidence="2">FRG domain-containing protein</fullName>
    </submittedName>
</protein>
<sequence length="444" mass="51904">MISDDLIRIPWCSIPPQQHYDTIGRLKQDMHRYLHARSSEFETGPFAPPTDKFEIIQASGNSYILLPTASDYAFLFRGQNAFYKDCAPTLYRRRKTPGEIFEQRLKCAEFQLMAEELPAVQYFRQQKFSIDYLGLAQHYGLQTDILDLTVDPDIALFFAMCDYDPRNDRYTAKSQEREYIGYLYAINVFSYTDYSPKKLENLFTSKLKAIGLQPFDRPGNQKAFSLHLDEGEKLKANLYSFNYTKQDSEEYCRKYAYLWRSDMLSERTKSIRDTKIYSHQALSLATKKWGDGKSRNYWERQMRNQQCSFTAPHKCHWKFTSDEIQKAVSEWQNHGLGQIRRLLTRRRLITGNRQTGCNTTSSLYHTLVLKNLQGGFPAPGGYDSGIVKLLSEKDKMQGWETDTAFEHSVPEADGKIHRYNQILDWSPTRRLPGDRLRTFQMRPD</sequence>
<dbReference type="EMBL" id="VVXK01000009">
    <property type="protein sequence ID" value="KAA2370272.1"/>
    <property type="molecule type" value="Genomic_DNA"/>
</dbReference>
<name>A0A5B3GAP8_9BACT</name>
<dbReference type="Pfam" id="PF08867">
    <property type="entry name" value="FRG"/>
    <property type="match status" value="1"/>
</dbReference>
<comment type="caution">
    <text evidence="2">The sequence shown here is derived from an EMBL/GenBank/DDBJ whole genome shotgun (WGS) entry which is preliminary data.</text>
</comment>
<dbReference type="SMART" id="SM00901">
    <property type="entry name" value="FRG"/>
    <property type="match status" value="1"/>
</dbReference>
<dbReference type="Proteomes" id="UP000322658">
    <property type="component" value="Unassembled WGS sequence"/>
</dbReference>
<evidence type="ECO:0000313" key="3">
    <source>
        <dbReference type="EMBL" id="KAA2376621.1"/>
    </source>
</evidence>
<dbReference type="Proteomes" id="UP000323567">
    <property type="component" value="Unassembled WGS sequence"/>
</dbReference>
<evidence type="ECO:0000313" key="5">
    <source>
        <dbReference type="Proteomes" id="UP000323567"/>
    </source>
</evidence>
<dbReference type="InterPro" id="IPR014966">
    <property type="entry name" value="FRG-dom"/>
</dbReference>
<dbReference type="RefSeq" id="WP_118406237.1">
    <property type="nucleotide sequence ID" value="NZ_CAUDAW010000003.1"/>
</dbReference>
<reference evidence="4 5" key="1">
    <citation type="journal article" date="2019" name="Nat. Med.">
        <title>A library of human gut bacterial isolates paired with longitudinal multiomics data enables mechanistic microbiome research.</title>
        <authorList>
            <person name="Poyet M."/>
            <person name="Groussin M."/>
            <person name="Gibbons S.M."/>
            <person name="Avila-Pacheco J."/>
            <person name="Jiang X."/>
            <person name="Kearney S.M."/>
            <person name="Perrotta A.R."/>
            <person name="Berdy B."/>
            <person name="Zhao S."/>
            <person name="Lieberman T.D."/>
            <person name="Swanson P.K."/>
            <person name="Smith M."/>
            <person name="Roesemann S."/>
            <person name="Alexander J.E."/>
            <person name="Rich S.A."/>
            <person name="Livny J."/>
            <person name="Vlamakis H."/>
            <person name="Clish C."/>
            <person name="Bullock K."/>
            <person name="Deik A."/>
            <person name="Scott J."/>
            <person name="Pierce K.A."/>
            <person name="Xavier R.J."/>
            <person name="Alm E.J."/>
        </authorList>
    </citation>
    <scope>NUCLEOTIDE SEQUENCE [LARGE SCALE GENOMIC DNA]</scope>
    <source>
        <strain evidence="3 4">BIOML-A1</strain>
        <strain evidence="2 5">BIOML-A2</strain>
    </source>
</reference>
<evidence type="ECO:0000313" key="2">
    <source>
        <dbReference type="EMBL" id="KAA2370272.1"/>
    </source>
</evidence>
<dbReference type="EMBL" id="VVXJ01000008">
    <property type="protein sequence ID" value="KAA2376621.1"/>
    <property type="molecule type" value="Genomic_DNA"/>
</dbReference>
<evidence type="ECO:0000259" key="1">
    <source>
        <dbReference type="SMART" id="SM00901"/>
    </source>
</evidence>
<gene>
    <name evidence="3" type="ORF">F2Y07_05195</name>
    <name evidence="2" type="ORF">F2Y13_08050</name>
</gene>
<organism evidence="2 5">
    <name type="scientific">Alistipes shahii</name>
    <dbReference type="NCBI Taxonomy" id="328814"/>
    <lineage>
        <taxon>Bacteria</taxon>
        <taxon>Pseudomonadati</taxon>
        <taxon>Bacteroidota</taxon>
        <taxon>Bacteroidia</taxon>
        <taxon>Bacteroidales</taxon>
        <taxon>Rikenellaceae</taxon>
        <taxon>Alistipes</taxon>
    </lineage>
</organism>
<proteinExistence type="predicted"/>
<dbReference type="AlphaFoldDB" id="A0A5B3GAP8"/>
<evidence type="ECO:0000313" key="4">
    <source>
        <dbReference type="Proteomes" id="UP000322658"/>
    </source>
</evidence>
<feature type="domain" description="FRG" evidence="1">
    <location>
        <begin position="70"/>
        <end position="184"/>
    </location>
</feature>